<evidence type="ECO:0000259" key="1">
    <source>
        <dbReference type="Pfam" id="PF11575"/>
    </source>
</evidence>
<dbReference type="InterPro" id="IPR024726">
    <property type="entry name" value="FhuF_C"/>
</dbReference>
<sequence length="31" mass="3669">VMLREGQLVRRTCCQRYRLPDVQQCGDCTLK</sequence>
<comment type="caution">
    <text evidence="2">The sequence shown here is derived from an EMBL/GenBank/DDBJ whole genome shotgun (WGS) entry which is preliminary data.</text>
</comment>
<protein>
    <submittedName>
        <fullName evidence="2">Hydroxamate siderophore iron reductase FhuF</fullName>
    </submittedName>
</protein>
<dbReference type="AlphaFoldDB" id="A0ABD5DUY0"/>
<evidence type="ECO:0000313" key="2">
    <source>
        <dbReference type="EMBL" id="MDR8433999.1"/>
    </source>
</evidence>
<name>A0ABD5DUY0_ACIBA</name>
<proteinExistence type="predicted"/>
<organism evidence="2">
    <name type="scientific">Acinetobacter baumannii</name>
    <dbReference type="NCBI Taxonomy" id="470"/>
    <lineage>
        <taxon>Bacteria</taxon>
        <taxon>Pseudomonadati</taxon>
        <taxon>Pseudomonadota</taxon>
        <taxon>Gammaproteobacteria</taxon>
        <taxon>Moraxellales</taxon>
        <taxon>Moraxellaceae</taxon>
        <taxon>Acinetobacter</taxon>
        <taxon>Acinetobacter calcoaceticus/baumannii complex</taxon>
    </lineage>
</organism>
<reference evidence="2" key="1">
    <citation type="submission" date="2019-07" db="EMBL/GenBank/DDBJ databases">
        <title>Biological characteristics of mucoid Acinetobacter baumannii from a general hospital in China.</title>
        <authorList>
            <person name="Hua X."/>
            <person name="Yu Y."/>
        </authorList>
    </citation>
    <scope>NUCLEOTIDE SEQUENCE</scope>
    <source>
        <strain evidence="2">N8</strain>
    </source>
</reference>
<dbReference type="Pfam" id="PF11575">
    <property type="entry name" value="FhuF_C"/>
    <property type="match status" value="1"/>
</dbReference>
<feature type="non-terminal residue" evidence="2">
    <location>
        <position position="1"/>
    </location>
</feature>
<dbReference type="EMBL" id="VMAF01000938">
    <property type="protein sequence ID" value="MDR8433999.1"/>
    <property type="molecule type" value="Genomic_DNA"/>
</dbReference>
<feature type="domain" description="Ferric siderophore reductase C-terminal" evidence="1">
    <location>
        <begin position="10"/>
        <end position="30"/>
    </location>
</feature>
<gene>
    <name evidence="2" type="ORF">FPK63_23480</name>
</gene>
<accession>A0ABD5DUY0</accession>